<dbReference type="SUPFAM" id="SSF56112">
    <property type="entry name" value="Protein kinase-like (PK-like)"/>
    <property type="match status" value="1"/>
</dbReference>
<reference evidence="2" key="1">
    <citation type="submission" date="2011-02" db="EMBL/GenBank/DDBJ databases">
        <title>The genome of the leaf-cutting ant Acromyrmex echinatior suggests key adaptations to social evolution and fungus farming.</title>
        <authorList>
            <person name="Nygaard S."/>
            <person name="Zhang G."/>
        </authorList>
    </citation>
    <scope>NUCLEOTIDE SEQUENCE</scope>
</reference>
<gene>
    <name evidence="2" type="ORF">G5I_04975</name>
</gene>
<name>F4WH22_ACREC</name>
<evidence type="ECO:0000259" key="1">
    <source>
        <dbReference type="SMART" id="SM00587"/>
    </source>
</evidence>
<dbReference type="PANTHER" id="PTHR11012">
    <property type="entry name" value="PROTEIN KINASE-LIKE DOMAIN-CONTAINING"/>
    <property type="match status" value="1"/>
</dbReference>
<sequence length="375" mass="43559">MSMLIRTKLVGTRGDGSPYAKTFMTKMIIREKKIFTLLDISDLFCTEADAYTKILPMLGSFGPSCIYADQNIIIMEDLAEKGYGTCERRNFLDLDHSVFALKRLAKLHASGLSIKINNPQQFDKFSEHLKELIYKDNSDTSVMRSCTEMCVRSIIQYLDMIKPQTQELQTIRDYFACLNKTYDVLRQLFMSSKQKYDTICHGDPWINNLLFLHDNDGKIIDLKMVDYQILRYTSLSTDVLYFIYSSVQSSLIEKSFESLIKIYHNEFINELCRLHVDEKILAELGIEWLETELRTYALYGVLVGCFLTNPILAEEKDVQQFETIDFGPMNPMYQGDINSEMSQKKIDRIKRITFHYHRRFNLGIINDIEPISVTG</sequence>
<dbReference type="OrthoDB" id="190089at2759"/>
<keyword evidence="3" id="KW-1185">Reference proteome</keyword>
<dbReference type="InParanoid" id="F4WH22"/>
<dbReference type="Pfam" id="PF02958">
    <property type="entry name" value="EcKL"/>
    <property type="match status" value="1"/>
</dbReference>
<dbReference type="InterPro" id="IPR011009">
    <property type="entry name" value="Kinase-like_dom_sf"/>
</dbReference>
<dbReference type="AlphaFoldDB" id="F4WH22"/>
<dbReference type="eggNOG" id="ENOG502SGND">
    <property type="taxonomic scope" value="Eukaryota"/>
</dbReference>
<dbReference type="SMART" id="SM00587">
    <property type="entry name" value="CHK"/>
    <property type="match status" value="1"/>
</dbReference>
<dbReference type="InterPro" id="IPR015897">
    <property type="entry name" value="CHK_kinase-like"/>
</dbReference>
<dbReference type="Gene3D" id="3.90.1200.10">
    <property type="match status" value="1"/>
</dbReference>
<evidence type="ECO:0000313" key="2">
    <source>
        <dbReference type="EMBL" id="EGI66501.1"/>
    </source>
</evidence>
<dbReference type="InterPro" id="IPR004119">
    <property type="entry name" value="EcKL"/>
</dbReference>
<feature type="domain" description="CHK kinase-like" evidence="1">
    <location>
        <begin position="73"/>
        <end position="273"/>
    </location>
</feature>
<accession>F4WH22</accession>
<dbReference type="STRING" id="103372.F4WH22"/>
<protein>
    <recommendedName>
        <fullName evidence="1">CHK kinase-like domain-containing protein</fullName>
    </recommendedName>
</protein>
<dbReference type="Proteomes" id="UP000007755">
    <property type="component" value="Unassembled WGS sequence"/>
</dbReference>
<dbReference type="PANTHER" id="PTHR11012:SF30">
    <property type="entry name" value="PROTEIN KINASE-LIKE DOMAIN-CONTAINING"/>
    <property type="match status" value="1"/>
</dbReference>
<dbReference type="EMBL" id="GL888148">
    <property type="protein sequence ID" value="EGI66501.1"/>
    <property type="molecule type" value="Genomic_DNA"/>
</dbReference>
<proteinExistence type="predicted"/>
<organism evidence="3">
    <name type="scientific">Acromyrmex echinatior</name>
    <name type="common">Panamanian leafcutter ant</name>
    <name type="synonym">Acromyrmex octospinosus echinatior</name>
    <dbReference type="NCBI Taxonomy" id="103372"/>
    <lineage>
        <taxon>Eukaryota</taxon>
        <taxon>Metazoa</taxon>
        <taxon>Ecdysozoa</taxon>
        <taxon>Arthropoda</taxon>
        <taxon>Hexapoda</taxon>
        <taxon>Insecta</taxon>
        <taxon>Pterygota</taxon>
        <taxon>Neoptera</taxon>
        <taxon>Endopterygota</taxon>
        <taxon>Hymenoptera</taxon>
        <taxon>Apocrita</taxon>
        <taxon>Aculeata</taxon>
        <taxon>Formicoidea</taxon>
        <taxon>Formicidae</taxon>
        <taxon>Myrmicinae</taxon>
        <taxon>Acromyrmex</taxon>
    </lineage>
</organism>
<evidence type="ECO:0000313" key="3">
    <source>
        <dbReference type="Proteomes" id="UP000007755"/>
    </source>
</evidence>